<sequence length="102" mass="11883">MIYRPQHTRYMIAKEDTLIMYSAKLLDYQSHRMEKPRNREDEPTLLTTHRPKDGCLERRRWYIAGTKDEKTTLLTDRNSSSRSLGLGRTILTQGSAIPSRGT</sequence>
<dbReference type="HOGENOM" id="CLU_2279141_0_0_1"/>
<evidence type="ECO:0000313" key="2">
    <source>
        <dbReference type="EMBL" id="KIM63969.1"/>
    </source>
</evidence>
<evidence type="ECO:0000256" key="1">
    <source>
        <dbReference type="SAM" id="MobiDB-lite"/>
    </source>
</evidence>
<feature type="region of interest" description="Disordered" evidence="1">
    <location>
        <begin position="75"/>
        <end position="102"/>
    </location>
</feature>
<dbReference type="EMBL" id="KN822031">
    <property type="protein sequence ID" value="KIM63969.1"/>
    <property type="molecule type" value="Genomic_DNA"/>
</dbReference>
<keyword evidence="3" id="KW-1185">Reference proteome</keyword>
<proteinExistence type="predicted"/>
<reference evidence="2 3" key="1">
    <citation type="submission" date="2014-04" db="EMBL/GenBank/DDBJ databases">
        <authorList>
            <consortium name="DOE Joint Genome Institute"/>
            <person name="Kuo A."/>
            <person name="Kohler A."/>
            <person name="Nagy L.G."/>
            <person name="Floudas D."/>
            <person name="Copeland A."/>
            <person name="Barry K.W."/>
            <person name="Cichocki N."/>
            <person name="Veneault-Fourrey C."/>
            <person name="LaButti K."/>
            <person name="Lindquist E.A."/>
            <person name="Lipzen A."/>
            <person name="Lundell T."/>
            <person name="Morin E."/>
            <person name="Murat C."/>
            <person name="Sun H."/>
            <person name="Tunlid A."/>
            <person name="Henrissat B."/>
            <person name="Grigoriev I.V."/>
            <person name="Hibbett D.S."/>
            <person name="Martin F."/>
            <person name="Nordberg H.P."/>
            <person name="Cantor M.N."/>
            <person name="Hua S.X."/>
        </authorList>
    </citation>
    <scope>NUCLEOTIDE SEQUENCE [LARGE SCALE GENOMIC DNA]</scope>
    <source>
        <strain evidence="2 3">Foug A</strain>
    </source>
</reference>
<dbReference type="Proteomes" id="UP000053989">
    <property type="component" value="Unassembled WGS sequence"/>
</dbReference>
<name>A0A0C3E693_9AGAM</name>
<accession>A0A0C3E693</accession>
<protein>
    <submittedName>
        <fullName evidence="2">Uncharacterized protein</fullName>
    </submittedName>
</protein>
<organism evidence="2 3">
    <name type="scientific">Scleroderma citrinum Foug A</name>
    <dbReference type="NCBI Taxonomy" id="1036808"/>
    <lineage>
        <taxon>Eukaryota</taxon>
        <taxon>Fungi</taxon>
        <taxon>Dikarya</taxon>
        <taxon>Basidiomycota</taxon>
        <taxon>Agaricomycotina</taxon>
        <taxon>Agaricomycetes</taxon>
        <taxon>Agaricomycetidae</taxon>
        <taxon>Boletales</taxon>
        <taxon>Sclerodermatineae</taxon>
        <taxon>Sclerodermataceae</taxon>
        <taxon>Scleroderma</taxon>
    </lineage>
</organism>
<dbReference type="AlphaFoldDB" id="A0A0C3E693"/>
<dbReference type="InParanoid" id="A0A0C3E693"/>
<evidence type="ECO:0000313" key="3">
    <source>
        <dbReference type="Proteomes" id="UP000053989"/>
    </source>
</evidence>
<feature type="compositionally biased region" description="Polar residues" evidence="1">
    <location>
        <begin position="90"/>
        <end position="102"/>
    </location>
</feature>
<gene>
    <name evidence="2" type="ORF">SCLCIDRAFT_1213782</name>
</gene>
<reference evidence="3" key="2">
    <citation type="submission" date="2015-01" db="EMBL/GenBank/DDBJ databases">
        <title>Evolutionary Origins and Diversification of the Mycorrhizal Mutualists.</title>
        <authorList>
            <consortium name="DOE Joint Genome Institute"/>
            <consortium name="Mycorrhizal Genomics Consortium"/>
            <person name="Kohler A."/>
            <person name="Kuo A."/>
            <person name="Nagy L.G."/>
            <person name="Floudas D."/>
            <person name="Copeland A."/>
            <person name="Barry K.W."/>
            <person name="Cichocki N."/>
            <person name="Veneault-Fourrey C."/>
            <person name="LaButti K."/>
            <person name="Lindquist E.A."/>
            <person name="Lipzen A."/>
            <person name="Lundell T."/>
            <person name="Morin E."/>
            <person name="Murat C."/>
            <person name="Riley R."/>
            <person name="Ohm R."/>
            <person name="Sun H."/>
            <person name="Tunlid A."/>
            <person name="Henrissat B."/>
            <person name="Grigoriev I.V."/>
            <person name="Hibbett D.S."/>
            <person name="Martin F."/>
        </authorList>
    </citation>
    <scope>NUCLEOTIDE SEQUENCE [LARGE SCALE GENOMIC DNA]</scope>
    <source>
        <strain evidence="3">Foug A</strain>
    </source>
</reference>